<dbReference type="GeneID" id="28935383"/>
<evidence type="ECO:0000313" key="2">
    <source>
        <dbReference type="Proteomes" id="UP000054454"/>
    </source>
</evidence>
<dbReference type="Proteomes" id="UP000054454">
    <property type="component" value="Unassembled WGS sequence"/>
</dbReference>
<accession>A0A0W4ZR61</accession>
<sequence length="484" mass="56554">MLPLFFFSRFSKNYKHYKKKLSQDKYSENSSSNYKKKILDSDQWLRSLRSLSVYSKNWRSSILKFKKRSFSFSSRSYLYSPELSAQNNKEFFVDNVSRTNTSTSFISGLSTNTYCSSRTYMIDGFKIFKSRPSVYLKGSIISNERPFPIDVEMRRNSQDSYISSLADEMNSTEIRILLERDQRRRKRNKTRRKSRSMSFVKDYDLTINTLLNRKISDDVMLNQLPMEHQDFNLISESRGNPIELPSKVNNNTPSVRNSNHSQIYYHKNINRNTFNFMPNNYNNEQKNKESVLFSGKNTSLETINELDEQKDHSFVVNQDMIVYLDNRNSQESQLDSKCQDSSLFNDSIQNEIEKRKDHMFNSLLSSQSYVSHQTAHPVELNRYSQILERNSMRESLSQTTGINLKVDNMENYNLPTVFDSPFTTISSQESDESSLQTLISKNLSNVSNNFESSKNLYSYITDNFSELFALYNEVDFASANTSLD</sequence>
<dbReference type="EMBL" id="LFVZ01000002">
    <property type="protein sequence ID" value="KTW30857.1"/>
    <property type="molecule type" value="Genomic_DNA"/>
</dbReference>
<protein>
    <submittedName>
        <fullName evidence="1">Uncharacterized protein</fullName>
    </submittedName>
</protein>
<keyword evidence="2" id="KW-1185">Reference proteome</keyword>
<reference evidence="2" key="1">
    <citation type="journal article" date="2016" name="Nat. Commun.">
        <title>Genome analysis of three Pneumocystis species reveals adaptation mechanisms to life exclusively in mammalian hosts.</title>
        <authorList>
            <person name="Ma L."/>
            <person name="Chen Z."/>
            <person name="Huang D.W."/>
            <person name="Kutty G."/>
            <person name="Ishihara M."/>
            <person name="Wang H."/>
            <person name="Abouelleil A."/>
            <person name="Bishop L."/>
            <person name="Davey E."/>
            <person name="Deng R."/>
            <person name="Deng X."/>
            <person name="Fan L."/>
            <person name="Fantoni G."/>
            <person name="Fitzgerald M."/>
            <person name="Gogineni E."/>
            <person name="Goldberg J.M."/>
            <person name="Handley G."/>
            <person name="Hu X."/>
            <person name="Huber C."/>
            <person name="Jiao X."/>
            <person name="Jones K."/>
            <person name="Levin J.Z."/>
            <person name="Liu Y."/>
            <person name="Macdonald P."/>
            <person name="Melnikov A."/>
            <person name="Raley C."/>
            <person name="Sassi M."/>
            <person name="Sherman B.T."/>
            <person name="Song X."/>
            <person name="Sykes S."/>
            <person name="Tran B."/>
            <person name="Walsh L."/>
            <person name="Xia Y."/>
            <person name="Yang J."/>
            <person name="Young S."/>
            <person name="Zeng Q."/>
            <person name="Zheng X."/>
            <person name="Stephens R."/>
            <person name="Nusbaum C."/>
            <person name="Birren B.W."/>
            <person name="Azadi P."/>
            <person name="Lempicki R.A."/>
            <person name="Cuomo C.A."/>
            <person name="Kovacs J.A."/>
        </authorList>
    </citation>
    <scope>NUCLEOTIDE SEQUENCE [LARGE SCALE GENOMIC DNA]</scope>
    <source>
        <strain evidence="2">B80</strain>
    </source>
</reference>
<dbReference type="VEuPathDB" id="FungiDB:T552_00568"/>
<name>A0A0W4ZR61_PNEC8</name>
<dbReference type="OrthoDB" id="5386538at2759"/>
<evidence type="ECO:0000313" key="1">
    <source>
        <dbReference type="EMBL" id="KTW30857.1"/>
    </source>
</evidence>
<dbReference type="AlphaFoldDB" id="A0A0W4ZR61"/>
<proteinExistence type="predicted"/>
<gene>
    <name evidence="1" type="ORF">T552_00568</name>
</gene>
<comment type="caution">
    <text evidence="1">The sequence shown here is derived from an EMBL/GenBank/DDBJ whole genome shotgun (WGS) entry which is preliminary data.</text>
</comment>
<organism evidence="1 2">
    <name type="scientific">Pneumocystis carinii (strain B80)</name>
    <name type="common">Rat pneumocystis pneumonia agent</name>
    <name type="synonym">Pneumocystis carinii f. sp. carinii</name>
    <dbReference type="NCBI Taxonomy" id="1408658"/>
    <lineage>
        <taxon>Eukaryota</taxon>
        <taxon>Fungi</taxon>
        <taxon>Dikarya</taxon>
        <taxon>Ascomycota</taxon>
        <taxon>Taphrinomycotina</taxon>
        <taxon>Pneumocystomycetes</taxon>
        <taxon>Pneumocystaceae</taxon>
        <taxon>Pneumocystis</taxon>
    </lineage>
</organism>
<dbReference type="RefSeq" id="XP_018227453.1">
    <property type="nucleotide sequence ID" value="XM_018369181.1"/>
</dbReference>